<dbReference type="AlphaFoldDB" id="A0A1H3NQ62"/>
<dbReference type="Proteomes" id="UP000242415">
    <property type="component" value="Unassembled WGS sequence"/>
</dbReference>
<protein>
    <recommendedName>
        <fullName evidence="3">Nucleotidyltransferase</fullName>
    </recommendedName>
</protein>
<sequence length="305" mass="33352">MARRSQPPPQLPPGTQVVLRAATVDDAGVRVQRGATGRVTGRRNDDYLVALGDGRQVTCARGQLSLRRAHQQQVAVGVAPDAGPALVARHTIYAAVVGSRAYGLSRAGSDTDVRGVYVAPTEAFWSLSKPPAHVAGPGPDEFWWEVERFCELALKANPNLLEVLHSPLVLTVTPLGRELLALRGAFLSQLVYQTYSGYVLSQFKKIEADLRRRGEPKWKHVMHLLRLLLAGGDLLRHGRVTVDVGAHRDRLLAVRRGELSWAQVESWRLSLHADLDAALEVTPLPAAPDVARVDAWLRAVRARGV</sequence>
<accession>A0A1H3NQ62</accession>
<evidence type="ECO:0000313" key="2">
    <source>
        <dbReference type="Proteomes" id="UP000242415"/>
    </source>
</evidence>
<reference evidence="2" key="1">
    <citation type="submission" date="2016-10" db="EMBL/GenBank/DDBJ databases">
        <authorList>
            <person name="Varghese N."/>
            <person name="Submissions S."/>
        </authorList>
    </citation>
    <scope>NUCLEOTIDE SEQUENCE [LARGE SCALE GENOMIC DNA]</scope>
    <source>
        <strain evidence="2">DSM 45245</strain>
    </source>
</reference>
<name>A0A1H3NQ62_9ACTN</name>
<dbReference type="PANTHER" id="PTHR34817:SF2">
    <property type="entry name" value="NUCLEOTIDYLTRANSFERASE"/>
    <property type="match status" value="1"/>
</dbReference>
<dbReference type="RefSeq" id="WP_091556033.1">
    <property type="nucleotide sequence ID" value="NZ_FNPH01000004.1"/>
</dbReference>
<proteinExistence type="predicted"/>
<dbReference type="PANTHER" id="PTHR34817">
    <property type="entry name" value="NUCLEOTIDYLTRANSFERASE"/>
    <property type="match status" value="1"/>
</dbReference>
<dbReference type="OrthoDB" id="243791at2"/>
<organism evidence="1 2">
    <name type="scientific">Micromonospora pattaloongensis</name>
    <dbReference type="NCBI Taxonomy" id="405436"/>
    <lineage>
        <taxon>Bacteria</taxon>
        <taxon>Bacillati</taxon>
        <taxon>Actinomycetota</taxon>
        <taxon>Actinomycetes</taxon>
        <taxon>Micromonosporales</taxon>
        <taxon>Micromonosporaceae</taxon>
        <taxon>Micromonospora</taxon>
    </lineage>
</organism>
<dbReference type="Pfam" id="PF10127">
    <property type="entry name" value="RlaP"/>
    <property type="match status" value="1"/>
</dbReference>
<evidence type="ECO:0000313" key="1">
    <source>
        <dbReference type="EMBL" id="SDY90974.1"/>
    </source>
</evidence>
<evidence type="ECO:0008006" key="3">
    <source>
        <dbReference type="Google" id="ProtNLM"/>
    </source>
</evidence>
<gene>
    <name evidence="1" type="ORF">SAMN05444365_10499</name>
</gene>
<dbReference type="InterPro" id="IPR018775">
    <property type="entry name" value="RlaP"/>
</dbReference>
<dbReference type="EMBL" id="FNPH01000004">
    <property type="protein sequence ID" value="SDY90974.1"/>
    <property type="molecule type" value="Genomic_DNA"/>
</dbReference>
<keyword evidence="2" id="KW-1185">Reference proteome</keyword>
<dbReference type="STRING" id="405436.SAMN05444365_10499"/>